<dbReference type="InterPro" id="IPR024079">
    <property type="entry name" value="MetalloPept_cat_dom_sf"/>
</dbReference>
<dbReference type="GO" id="GO:0004177">
    <property type="term" value="F:aminopeptidase activity"/>
    <property type="evidence" value="ECO:0007669"/>
    <property type="project" value="TreeGrafter"/>
</dbReference>
<accession>A0A4R1H815</accession>
<dbReference type="FunFam" id="3.40.390.10:FF:000012">
    <property type="entry name" value="Protein MtfA"/>
    <property type="match status" value="1"/>
</dbReference>
<dbReference type="Pfam" id="PF06167">
    <property type="entry name" value="Peptidase_M90"/>
    <property type="match status" value="1"/>
</dbReference>
<dbReference type="Proteomes" id="UP000295707">
    <property type="component" value="Unassembled WGS sequence"/>
</dbReference>
<dbReference type="OrthoDB" id="9786424at2"/>
<dbReference type="Gene3D" id="1.10.472.150">
    <property type="entry name" value="Glucose-regulated metallo-peptidase M90, N-terminal domain"/>
    <property type="match status" value="1"/>
</dbReference>
<dbReference type="CDD" id="cd20169">
    <property type="entry name" value="Peptidase_M90_mtfA"/>
    <property type="match status" value="1"/>
</dbReference>
<dbReference type="AlphaFoldDB" id="A0A4R1H815"/>
<comment type="caution">
    <text evidence="1">The sequence shown here is derived from an EMBL/GenBank/DDBJ whole genome shotgun (WGS) entry which is preliminary data.</text>
</comment>
<proteinExistence type="predicted"/>
<reference evidence="1 2" key="1">
    <citation type="submission" date="2019-03" db="EMBL/GenBank/DDBJ databases">
        <title>Genomic Encyclopedia of Type Strains, Phase IV (KMG-IV): sequencing the most valuable type-strain genomes for metagenomic binning, comparative biology and taxonomic classification.</title>
        <authorList>
            <person name="Goeker M."/>
        </authorList>
    </citation>
    <scope>NUCLEOTIDE SEQUENCE [LARGE SCALE GENOMIC DNA]</scope>
    <source>
        <strain evidence="1 2">DSM 19610</strain>
    </source>
</reference>
<gene>
    <name evidence="1" type="ORF">DFR30_1236</name>
</gene>
<protein>
    <recommendedName>
        <fullName evidence="3">Zinc-dependent peptidase</fullName>
    </recommendedName>
</protein>
<sequence>MQHVLFRSRIPYPLWHEAVSSAPVVARLGHRELHRLRKLASLFLHEKAITGAGGLEVDDFMRVYIAAQACLLILNLDLDDFQGWSEVIVYPDTFVIKREEYDASGVVHETRKALAGEAWQRGPVILSWSDARPGSHPHGPASNVILHEFSHKLDMLNGAANGMPPLHRDMVREEWTASLSHAYENLYHQVERHHHTSIDPYAAENPAEFFAVLTEVFFVQPALLHRLYPKVYRQLSLFYRQDPLQYT</sequence>
<dbReference type="PANTHER" id="PTHR30164:SF2">
    <property type="entry name" value="PROTEIN MTFA"/>
    <property type="match status" value="1"/>
</dbReference>
<dbReference type="RefSeq" id="WP_132971812.1">
    <property type="nucleotide sequence ID" value="NZ_SMFX01000001.1"/>
</dbReference>
<dbReference type="Gene3D" id="3.40.390.10">
    <property type="entry name" value="Collagenase (Catalytic Domain)"/>
    <property type="match status" value="1"/>
</dbReference>
<dbReference type="GO" id="GO:0008237">
    <property type="term" value="F:metallopeptidase activity"/>
    <property type="evidence" value="ECO:0007669"/>
    <property type="project" value="InterPro"/>
</dbReference>
<dbReference type="EMBL" id="SMFX01000001">
    <property type="protein sequence ID" value="TCK17977.1"/>
    <property type="molecule type" value="Genomic_DNA"/>
</dbReference>
<name>A0A4R1H815_9GAMM</name>
<dbReference type="InterPro" id="IPR042252">
    <property type="entry name" value="MtfA_N"/>
</dbReference>
<dbReference type="GO" id="GO:0005829">
    <property type="term" value="C:cytosol"/>
    <property type="evidence" value="ECO:0007669"/>
    <property type="project" value="TreeGrafter"/>
</dbReference>
<dbReference type="PANTHER" id="PTHR30164">
    <property type="entry name" value="MTFA PEPTIDASE"/>
    <property type="match status" value="1"/>
</dbReference>
<evidence type="ECO:0008006" key="3">
    <source>
        <dbReference type="Google" id="ProtNLM"/>
    </source>
</evidence>
<keyword evidence="2" id="KW-1185">Reference proteome</keyword>
<evidence type="ECO:0000313" key="2">
    <source>
        <dbReference type="Proteomes" id="UP000295707"/>
    </source>
</evidence>
<dbReference type="InterPro" id="IPR010384">
    <property type="entry name" value="MtfA_fam"/>
</dbReference>
<evidence type="ECO:0000313" key="1">
    <source>
        <dbReference type="EMBL" id="TCK17977.1"/>
    </source>
</evidence>
<dbReference type="SUPFAM" id="SSF55486">
    <property type="entry name" value="Metalloproteases ('zincins'), catalytic domain"/>
    <property type="match status" value="1"/>
</dbReference>
<organism evidence="1 2">
    <name type="scientific">Thiogranum longum</name>
    <dbReference type="NCBI Taxonomy" id="1537524"/>
    <lineage>
        <taxon>Bacteria</taxon>
        <taxon>Pseudomonadati</taxon>
        <taxon>Pseudomonadota</taxon>
        <taxon>Gammaproteobacteria</taxon>
        <taxon>Chromatiales</taxon>
        <taxon>Ectothiorhodospiraceae</taxon>
        <taxon>Thiogranum</taxon>
    </lineage>
</organism>